<dbReference type="Proteomes" id="UP001189429">
    <property type="component" value="Unassembled WGS sequence"/>
</dbReference>
<proteinExistence type="predicted"/>
<dbReference type="EMBL" id="CAUYUJ010012281">
    <property type="protein sequence ID" value="CAK0833691.1"/>
    <property type="molecule type" value="Genomic_DNA"/>
</dbReference>
<name>A0ABN9SP95_9DINO</name>
<gene>
    <name evidence="1" type="ORF">PCOR1329_LOCUS31300</name>
</gene>
<accession>A0ABN9SP95</accession>
<feature type="non-terminal residue" evidence="1">
    <location>
        <position position="68"/>
    </location>
</feature>
<evidence type="ECO:0000313" key="2">
    <source>
        <dbReference type="Proteomes" id="UP001189429"/>
    </source>
</evidence>
<reference evidence="1" key="1">
    <citation type="submission" date="2023-10" db="EMBL/GenBank/DDBJ databases">
        <authorList>
            <person name="Chen Y."/>
            <person name="Shah S."/>
            <person name="Dougan E. K."/>
            <person name="Thang M."/>
            <person name="Chan C."/>
        </authorList>
    </citation>
    <scope>NUCLEOTIDE SEQUENCE [LARGE SCALE GENOMIC DNA]</scope>
</reference>
<protein>
    <submittedName>
        <fullName evidence="1">Uncharacterized protein</fullName>
    </submittedName>
</protein>
<comment type="caution">
    <text evidence="1">The sequence shown here is derived from an EMBL/GenBank/DDBJ whole genome shotgun (WGS) entry which is preliminary data.</text>
</comment>
<evidence type="ECO:0000313" key="1">
    <source>
        <dbReference type="EMBL" id="CAK0833691.1"/>
    </source>
</evidence>
<keyword evidence="2" id="KW-1185">Reference proteome</keyword>
<organism evidence="1 2">
    <name type="scientific">Prorocentrum cordatum</name>
    <dbReference type="NCBI Taxonomy" id="2364126"/>
    <lineage>
        <taxon>Eukaryota</taxon>
        <taxon>Sar</taxon>
        <taxon>Alveolata</taxon>
        <taxon>Dinophyceae</taxon>
        <taxon>Prorocentrales</taxon>
        <taxon>Prorocentraceae</taxon>
        <taxon>Prorocentrum</taxon>
    </lineage>
</organism>
<sequence length="68" mass="7306">VCEDFGIKGVTFDPTNSLFAGERTKSIGAAINQWVDTNSSGRQSSAFAADPWLVVSGRLGEKYPEPTK</sequence>
<feature type="non-terminal residue" evidence="1">
    <location>
        <position position="1"/>
    </location>
</feature>